<evidence type="ECO:0000313" key="7">
    <source>
        <dbReference type="EMBL" id="SVD66036.1"/>
    </source>
</evidence>
<accession>A0A382X4C9</accession>
<evidence type="ECO:0000256" key="4">
    <source>
        <dbReference type="ARBA" id="ARBA00023315"/>
    </source>
</evidence>
<dbReference type="PANTHER" id="PTHR43178:SF2">
    <property type="entry name" value="DIHYDROLIPOYLLYSINE-RESIDUE ACETYLTRANSFERASE COMPONENT OF PYRUVATE DEHYDROGENASE COMPLEX"/>
    <property type="match status" value="1"/>
</dbReference>
<evidence type="ECO:0000256" key="2">
    <source>
        <dbReference type="ARBA" id="ARBA00022679"/>
    </source>
</evidence>
<dbReference type="GO" id="GO:0016407">
    <property type="term" value="F:acetyltransferase activity"/>
    <property type="evidence" value="ECO:0007669"/>
    <property type="project" value="TreeGrafter"/>
</dbReference>
<dbReference type="GO" id="GO:0031405">
    <property type="term" value="F:lipoic acid binding"/>
    <property type="evidence" value="ECO:0007669"/>
    <property type="project" value="TreeGrafter"/>
</dbReference>
<feature type="domain" description="Lipoyl-binding" evidence="6">
    <location>
        <begin position="1"/>
        <end position="70"/>
    </location>
</feature>
<evidence type="ECO:0000256" key="3">
    <source>
        <dbReference type="ARBA" id="ARBA00022823"/>
    </source>
</evidence>
<evidence type="ECO:0000256" key="1">
    <source>
        <dbReference type="ARBA" id="ARBA00001938"/>
    </source>
</evidence>
<keyword evidence="3" id="KW-0450">Lipoyl</keyword>
<dbReference type="PROSITE" id="PS50968">
    <property type="entry name" value="BIOTINYL_LIPOYL"/>
    <property type="match status" value="1"/>
</dbReference>
<comment type="cofactor">
    <cofactor evidence="1">
        <name>(R)-lipoate</name>
        <dbReference type="ChEBI" id="CHEBI:83088"/>
    </cofactor>
</comment>
<organism evidence="7">
    <name type="scientific">marine metagenome</name>
    <dbReference type="NCBI Taxonomy" id="408172"/>
    <lineage>
        <taxon>unclassified sequences</taxon>
        <taxon>metagenomes</taxon>
        <taxon>ecological metagenomes</taxon>
    </lineage>
</organism>
<name>A0A382X4C9_9ZZZZ</name>
<dbReference type="PANTHER" id="PTHR43178">
    <property type="entry name" value="DIHYDROLIPOAMIDE ACETYLTRANSFERASE COMPONENT OF PYRUVATE DEHYDROGENASE COMPLEX"/>
    <property type="match status" value="1"/>
</dbReference>
<feature type="compositionally biased region" description="Basic and acidic residues" evidence="5">
    <location>
        <begin position="82"/>
        <end position="92"/>
    </location>
</feature>
<dbReference type="InterPro" id="IPR011053">
    <property type="entry name" value="Single_hybrid_motif"/>
</dbReference>
<feature type="region of interest" description="Disordered" evidence="5">
    <location>
        <begin position="70"/>
        <end position="111"/>
    </location>
</feature>
<keyword evidence="2" id="KW-0808">Transferase</keyword>
<dbReference type="GO" id="GO:0006086">
    <property type="term" value="P:pyruvate decarboxylation to acetyl-CoA"/>
    <property type="evidence" value="ECO:0007669"/>
    <property type="project" value="TreeGrafter"/>
</dbReference>
<feature type="non-terminal residue" evidence="7">
    <location>
        <position position="153"/>
    </location>
</feature>
<dbReference type="AlphaFoldDB" id="A0A382X4C9"/>
<proteinExistence type="predicted"/>
<dbReference type="InterPro" id="IPR000089">
    <property type="entry name" value="Biotin_lipoyl"/>
</dbReference>
<dbReference type="InterPro" id="IPR050743">
    <property type="entry name" value="2-oxoacid_DH_E2_comp"/>
</dbReference>
<keyword evidence="4" id="KW-0012">Acyltransferase</keyword>
<dbReference type="CDD" id="cd06849">
    <property type="entry name" value="lipoyl_domain"/>
    <property type="match status" value="1"/>
</dbReference>
<sequence>VPDVGDAEQVEVVEILVRQGDRVEKDQALLVLESDKASVEIPSPFSGIIKQFFIDVGAIVEEGDKLLELGVSPEDATESAAVEDHTRSDELAPTKSPAGSTGAPLHDQPGPVQTIDATLGDQIVSLRMPDMGEVESAEVTEIVCAVGQTIAAE</sequence>
<reference evidence="7" key="1">
    <citation type="submission" date="2018-05" db="EMBL/GenBank/DDBJ databases">
        <authorList>
            <person name="Lanie J.A."/>
            <person name="Ng W.-L."/>
            <person name="Kazmierczak K.M."/>
            <person name="Andrzejewski T.M."/>
            <person name="Davidsen T.M."/>
            <person name="Wayne K.J."/>
            <person name="Tettelin H."/>
            <person name="Glass J.I."/>
            <person name="Rusch D."/>
            <person name="Podicherti R."/>
            <person name="Tsui H.-C.T."/>
            <person name="Winkler M.E."/>
        </authorList>
    </citation>
    <scope>NUCLEOTIDE SEQUENCE</scope>
</reference>
<dbReference type="GO" id="GO:0005737">
    <property type="term" value="C:cytoplasm"/>
    <property type="evidence" value="ECO:0007669"/>
    <property type="project" value="TreeGrafter"/>
</dbReference>
<dbReference type="EMBL" id="UINC01164933">
    <property type="protein sequence ID" value="SVD66036.1"/>
    <property type="molecule type" value="Genomic_DNA"/>
</dbReference>
<feature type="non-terminal residue" evidence="7">
    <location>
        <position position="1"/>
    </location>
</feature>
<dbReference type="Pfam" id="PF00364">
    <property type="entry name" value="Biotin_lipoyl"/>
    <property type="match status" value="1"/>
</dbReference>
<dbReference type="SUPFAM" id="SSF51230">
    <property type="entry name" value="Single hybrid motif"/>
    <property type="match status" value="1"/>
</dbReference>
<dbReference type="Gene3D" id="2.40.50.100">
    <property type="match status" value="1"/>
</dbReference>
<dbReference type="PROSITE" id="PS00189">
    <property type="entry name" value="LIPOYL"/>
    <property type="match status" value="1"/>
</dbReference>
<evidence type="ECO:0000256" key="5">
    <source>
        <dbReference type="SAM" id="MobiDB-lite"/>
    </source>
</evidence>
<dbReference type="InterPro" id="IPR003016">
    <property type="entry name" value="2-oxoA_DH_lipoyl-BS"/>
</dbReference>
<gene>
    <name evidence="7" type="ORF">METZ01_LOCUS418890</name>
</gene>
<protein>
    <recommendedName>
        <fullName evidence="6">Lipoyl-binding domain-containing protein</fullName>
    </recommendedName>
</protein>
<evidence type="ECO:0000259" key="6">
    <source>
        <dbReference type="PROSITE" id="PS50968"/>
    </source>
</evidence>